<accession>A0ABW4ECR9</accession>
<comment type="caution">
    <text evidence="1">The sequence shown here is derived from an EMBL/GenBank/DDBJ whole genome shotgun (WGS) entry which is preliminary data.</text>
</comment>
<name>A0ABW4ECR9_9RHOB</name>
<evidence type="ECO:0000313" key="2">
    <source>
        <dbReference type="Proteomes" id="UP001597186"/>
    </source>
</evidence>
<dbReference type="Proteomes" id="UP001597186">
    <property type="component" value="Unassembled WGS sequence"/>
</dbReference>
<proteinExistence type="predicted"/>
<reference evidence="2" key="1">
    <citation type="journal article" date="2019" name="Int. J. Syst. Evol. Microbiol.">
        <title>The Global Catalogue of Microorganisms (GCM) 10K type strain sequencing project: providing services to taxonomists for standard genome sequencing and annotation.</title>
        <authorList>
            <consortium name="The Broad Institute Genomics Platform"/>
            <consortium name="The Broad Institute Genome Sequencing Center for Infectious Disease"/>
            <person name="Wu L."/>
            <person name="Ma J."/>
        </authorList>
    </citation>
    <scope>NUCLEOTIDE SEQUENCE [LARGE SCALE GENOMIC DNA]</scope>
    <source>
        <strain evidence="2">CGMCC 1.12477</strain>
    </source>
</reference>
<organism evidence="1 2">
    <name type="scientific">Lacimonas salitolerans</name>
    <dbReference type="NCBI Taxonomy" id="1323750"/>
    <lineage>
        <taxon>Bacteria</taxon>
        <taxon>Pseudomonadati</taxon>
        <taxon>Pseudomonadota</taxon>
        <taxon>Alphaproteobacteria</taxon>
        <taxon>Rhodobacterales</taxon>
        <taxon>Paracoccaceae</taxon>
        <taxon>Lacimonas</taxon>
    </lineage>
</organism>
<keyword evidence="2" id="KW-1185">Reference proteome</keyword>
<dbReference type="EMBL" id="JBHUDD010000045">
    <property type="protein sequence ID" value="MFD1509133.1"/>
    <property type="molecule type" value="Genomic_DNA"/>
</dbReference>
<sequence length="66" mass="7035">MPRFMVLITRDVTESTSVTVEAADAEAAEAAAFTVLSASSDAIWTLDEGSWNIGDPYITALDPLDD</sequence>
<dbReference type="RefSeq" id="WP_379914336.1">
    <property type="nucleotide sequence ID" value="NZ_JBHUDD010000045.1"/>
</dbReference>
<gene>
    <name evidence="1" type="ORF">ACFTOW_06935</name>
</gene>
<protein>
    <submittedName>
        <fullName evidence="1">Uncharacterized protein</fullName>
    </submittedName>
</protein>
<evidence type="ECO:0000313" key="1">
    <source>
        <dbReference type="EMBL" id="MFD1509133.1"/>
    </source>
</evidence>